<dbReference type="PRINTS" id="PR00411">
    <property type="entry name" value="PNDRDTASEI"/>
</dbReference>
<sequence>MKLVADKETGLVLGAQIVGPEASNMIAEIGLAIEMGATLEDIELTIHAHPTLAEVTMEAAEVALGHPIHIVSK</sequence>
<protein>
    <recommendedName>
        <fullName evidence="3">Pyridine nucleotide-disulphide oxidoreductase dimerisation domain-containing protein</fullName>
    </recommendedName>
</protein>
<evidence type="ECO:0000259" key="3">
    <source>
        <dbReference type="Pfam" id="PF02852"/>
    </source>
</evidence>
<evidence type="ECO:0000256" key="2">
    <source>
        <dbReference type="ARBA" id="ARBA00023027"/>
    </source>
</evidence>
<comment type="caution">
    <text evidence="4">The sequence shown here is derived from an EMBL/GenBank/DDBJ whole genome shotgun (WGS) entry which is preliminary data.</text>
</comment>
<dbReference type="AlphaFoldDB" id="A0A0A3XEC6"/>
<evidence type="ECO:0000313" key="5">
    <source>
        <dbReference type="Proteomes" id="UP000030377"/>
    </source>
</evidence>
<dbReference type="InterPro" id="IPR050151">
    <property type="entry name" value="Class-I_Pyr_Nuc-Dis_Oxidored"/>
</dbReference>
<dbReference type="GO" id="GO:0050660">
    <property type="term" value="F:flavin adenine dinucleotide binding"/>
    <property type="evidence" value="ECO:0007669"/>
    <property type="project" value="TreeGrafter"/>
</dbReference>
<dbReference type="InterPro" id="IPR016156">
    <property type="entry name" value="FAD/NAD-linked_Rdtase_dimer_sf"/>
</dbReference>
<keyword evidence="2" id="KW-0520">NAD</keyword>
<organism evidence="4 5">
    <name type="scientific">Bradyrhizobium japonicum</name>
    <dbReference type="NCBI Taxonomy" id="375"/>
    <lineage>
        <taxon>Bacteria</taxon>
        <taxon>Pseudomonadati</taxon>
        <taxon>Pseudomonadota</taxon>
        <taxon>Alphaproteobacteria</taxon>
        <taxon>Hyphomicrobiales</taxon>
        <taxon>Nitrobacteraceae</taxon>
        <taxon>Bradyrhizobium</taxon>
    </lineage>
</organism>
<dbReference type="Gene3D" id="3.30.390.30">
    <property type="match status" value="1"/>
</dbReference>
<name>A0A0A3XEC6_BRAJP</name>
<dbReference type="GO" id="GO:0006103">
    <property type="term" value="P:2-oxoglutarate metabolic process"/>
    <property type="evidence" value="ECO:0007669"/>
    <property type="project" value="TreeGrafter"/>
</dbReference>
<reference evidence="4 5" key="1">
    <citation type="submission" date="2014-09" db="EMBL/GenBank/DDBJ databases">
        <title>Draft genome of Bradyrhizobium japonicum Is-34.</title>
        <authorList>
            <person name="Tsurumaru H."/>
            <person name="Yamakawa T."/>
            <person name="Hashimoto S."/>
            <person name="Okizaki K."/>
            <person name="Kanesaki Y."/>
            <person name="Yoshikawa H."/>
            <person name="Yajima S."/>
        </authorList>
    </citation>
    <scope>NUCLEOTIDE SEQUENCE [LARGE SCALE GENOMIC DNA]</scope>
    <source>
        <strain evidence="4 5">Is-34</strain>
    </source>
</reference>
<dbReference type="Pfam" id="PF02852">
    <property type="entry name" value="Pyr_redox_dim"/>
    <property type="match status" value="1"/>
</dbReference>
<dbReference type="InterPro" id="IPR004099">
    <property type="entry name" value="Pyr_nucl-diS_OxRdtase_dimer"/>
</dbReference>
<dbReference type="GO" id="GO:0004148">
    <property type="term" value="F:dihydrolipoyl dehydrogenase (NADH) activity"/>
    <property type="evidence" value="ECO:0007669"/>
    <property type="project" value="TreeGrafter"/>
</dbReference>
<dbReference type="EMBL" id="JRPN01000176">
    <property type="protein sequence ID" value="KGT72782.1"/>
    <property type="molecule type" value="Genomic_DNA"/>
</dbReference>
<dbReference type="SUPFAM" id="SSF55424">
    <property type="entry name" value="FAD/NAD-linked reductases, dimerisation (C-terminal) domain"/>
    <property type="match status" value="1"/>
</dbReference>
<feature type="domain" description="Pyridine nucleotide-disulphide oxidoreductase dimerisation" evidence="3">
    <location>
        <begin position="1"/>
        <end position="60"/>
    </location>
</feature>
<evidence type="ECO:0000256" key="1">
    <source>
        <dbReference type="ARBA" id="ARBA00007532"/>
    </source>
</evidence>
<comment type="similarity">
    <text evidence="1">Belongs to the class-I pyridine nucleotide-disulfide oxidoreductase family.</text>
</comment>
<dbReference type="Proteomes" id="UP000030377">
    <property type="component" value="Unassembled WGS sequence"/>
</dbReference>
<dbReference type="PANTHER" id="PTHR22912:SF160">
    <property type="entry name" value="DIHYDROLIPOYL DEHYDROGENASE"/>
    <property type="match status" value="1"/>
</dbReference>
<gene>
    <name evidence="4" type="ORF">MA20_48280</name>
</gene>
<proteinExistence type="inferred from homology"/>
<dbReference type="PANTHER" id="PTHR22912">
    <property type="entry name" value="DISULFIDE OXIDOREDUCTASE"/>
    <property type="match status" value="1"/>
</dbReference>
<evidence type="ECO:0000313" key="4">
    <source>
        <dbReference type="EMBL" id="KGT72782.1"/>
    </source>
</evidence>
<accession>A0A0A3XEC6</accession>